<protein>
    <recommendedName>
        <fullName evidence="3">WYL domain-containing protein</fullName>
    </recommendedName>
</protein>
<name>A0A517M291_9BACT</name>
<dbReference type="Proteomes" id="UP000319557">
    <property type="component" value="Chromosome"/>
</dbReference>
<proteinExistence type="predicted"/>
<dbReference type="KEGG" id="ruv:EC9_31760"/>
<accession>A0A517M291</accession>
<organism evidence="1 2">
    <name type="scientific">Rosistilla ulvae</name>
    <dbReference type="NCBI Taxonomy" id="1930277"/>
    <lineage>
        <taxon>Bacteria</taxon>
        <taxon>Pseudomonadati</taxon>
        <taxon>Planctomycetota</taxon>
        <taxon>Planctomycetia</taxon>
        <taxon>Pirellulales</taxon>
        <taxon>Pirellulaceae</taxon>
        <taxon>Rosistilla</taxon>
    </lineage>
</organism>
<sequence length="90" mass="10660">MRELLRRAMQQSDDLVVEMDYMDCHGRHTRRVISPIRFTSSEHFLALCLCREEPRNFNLSRCRNPRLRWAADVVMPVEFAEPMQPVGARN</sequence>
<dbReference type="RefSeq" id="WP_231745705.1">
    <property type="nucleotide sequence ID" value="NZ_CP036261.1"/>
</dbReference>
<evidence type="ECO:0000313" key="1">
    <source>
        <dbReference type="EMBL" id="QDS88980.1"/>
    </source>
</evidence>
<dbReference type="AlphaFoldDB" id="A0A517M291"/>
<evidence type="ECO:0000313" key="2">
    <source>
        <dbReference type="Proteomes" id="UP000319557"/>
    </source>
</evidence>
<evidence type="ECO:0008006" key="3">
    <source>
        <dbReference type="Google" id="ProtNLM"/>
    </source>
</evidence>
<dbReference type="EMBL" id="CP036261">
    <property type="protein sequence ID" value="QDS88980.1"/>
    <property type="molecule type" value="Genomic_DNA"/>
</dbReference>
<keyword evidence="2" id="KW-1185">Reference proteome</keyword>
<gene>
    <name evidence="1" type="ORF">EC9_31760</name>
</gene>
<reference evidence="1 2" key="1">
    <citation type="submission" date="2019-02" db="EMBL/GenBank/DDBJ databases">
        <title>Deep-cultivation of Planctomycetes and their phenomic and genomic characterization uncovers novel biology.</title>
        <authorList>
            <person name="Wiegand S."/>
            <person name="Jogler M."/>
            <person name="Boedeker C."/>
            <person name="Pinto D."/>
            <person name="Vollmers J."/>
            <person name="Rivas-Marin E."/>
            <person name="Kohn T."/>
            <person name="Peeters S.H."/>
            <person name="Heuer A."/>
            <person name="Rast P."/>
            <person name="Oberbeckmann S."/>
            <person name="Bunk B."/>
            <person name="Jeske O."/>
            <person name="Meyerdierks A."/>
            <person name="Storesund J.E."/>
            <person name="Kallscheuer N."/>
            <person name="Luecker S."/>
            <person name="Lage O.M."/>
            <person name="Pohl T."/>
            <person name="Merkel B.J."/>
            <person name="Hornburger P."/>
            <person name="Mueller R.-W."/>
            <person name="Bruemmer F."/>
            <person name="Labrenz M."/>
            <person name="Spormann A.M."/>
            <person name="Op den Camp H."/>
            <person name="Overmann J."/>
            <person name="Amann R."/>
            <person name="Jetten M.S.M."/>
            <person name="Mascher T."/>
            <person name="Medema M.H."/>
            <person name="Devos D.P."/>
            <person name="Kaster A.-K."/>
            <person name="Ovreas L."/>
            <person name="Rohde M."/>
            <person name="Galperin M.Y."/>
            <person name="Jogler C."/>
        </authorList>
    </citation>
    <scope>NUCLEOTIDE SEQUENCE [LARGE SCALE GENOMIC DNA]</scope>
    <source>
        <strain evidence="1 2">EC9</strain>
    </source>
</reference>